<evidence type="ECO:0000313" key="2">
    <source>
        <dbReference type="Proteomes" id="UP001235064"/>
    </source>
</evidence>
<proteinExistence type="predicted"/>
<dbReference type="RefSeq" id="WP_286287453.1">
    <property type="nucleotide sequence ID" value="NZ_JASXSZ010000001.1"/>
</dbReference>
<organism evidence="1 2">
    <name type="scientific">Microbacterium candidum</name>
    <dbReference type="NCBI Taxonomy" id="3041922"/>
    <lineage>
        <taxon>Bacteria</taxon>
        <taxon>Bacillati</taxon>
        <taxon>Actinomycetota</taxon>
        <taxon>Actinomycetes</taxon>
        <taxon>Micrococcales</taxon>
        <taxon>Microbacteriaceae</taxon>
        <taxon>Microbacterium</taxon>
    </lineage>
</organism>
<gene>
    <name evidence="1" type="ORF">QSV35_05415</name>
</gene>
<sequence>MDKSTDGRKRRIGLAASLFTGALAASLAIGSAAFASGSVVLPVSSAQTPAWTNGQTVTVQYAQNFFCDTSVASGAPSGCEVGTDANHGPVANADRSTLYVLVPLFADPNPAPMCALASCPNHPLTIDLSRIAGALGVSPDAVADVPLPAHSHILDGPAGGWWDVKIVAVTNQRAWSTLAAGKSEAVMNSLIADPSSGVLGPIPTNLYLFFNVVGSHH</sequence>
<dbReference type="EMBL" id="JASXSZ010000001">
    <property type="protein sequence ID" value="MDL9978759.1"/>
    <property type="molecule type" value="Genomic_DNA"/>
</dbReference>
<accession>A0ABT7MWD0</accession>
<keyword evidence="2" id="KW-1185">Reference proteome</keyword>
<reference evidence="1 2" key="1">
    <citation type="submission" date="2023-06" db="EMBL/GenBank/DDBJ databases">
        <title>Microbacterium sp. nov., isolated from a waste landfill.</title>
        <authorList>
            <person name="Wen W."/>
        </authorList>
    </citation>
    <scope>NUCLEOTIDE SEQUENCE [LARGE SCALE GENOMIC DNA]</scope>
    <source>
        <strain evidence="1 2">ASV49</strain>
    </source>
</reference>
<protein>
    <submittedName>
        <fullName evidence="1">Uncharacterized protein</fullName>
    </submittedName>
</protein>
<comment type="caution">
    <text evidence="1">The sequence shown here is derived from an EMBL/GenBank/DDBJ whole genome shotgun (WGS) entry which is preliminary data.</text>
</comment>
<evidence type="ECO:0000313" key="1">
    <source>
        <dbReference type="EMBL" id="MDL9978759.1"/>
    </source>
</evidence>
<name>A0ABT7MWD0_9MICO</name>
<dbReference type="Proteomes" id="UP001235064">
    <property type="component" value="Unassembled WGS sequence"/>
</dbReference>